<reference evidence="1" key="1">
    <citation type="submission" date="2019-04" db="EMBL/GenBank/DDBJ databases">
        <title>Friends and foes A comparative genomics studyof 23 Aspergillus species from section Flavi.</title>
        <authorList>
            <consortium name="DOE Joint Genome Institute"/>
            <person name="Kjaerbolling I."/>
            <person name="Vesth T."/>
            <person name="Frisvad J.C."/>
            <person name="Nybo J.L."/>
            <person name="Theobald S."/>
            <person name="Kildgaard S."/>
            <person name="Isbrandt T."/>
            <person name="Kuo A."/>
            <person name="Sato A."/>
            <person name="Lyhne E.K."/>
            <person name="Kogle M.E."/>
            <person name="Wiebenga A."/>
            <person name="Kun R.S."/>
            <person name="Lubbers R.J."/>
            <person name="Makela M.R."/>
            <person name="Barry K."/>
            <person name="Chovatia M."/>
            <person name="Clum A."/>
            <person name="Daum C."/>
            <person name="Haridas S."/>
            <person name="He G."/>
            <person name="LaButti K."/>
            <person name="Lipzen A."/>
            <person name="Mondo S."/>
            <person name="Riley R."/>
            <person name="Salamov A."/>
            <person name="Simmons B.A."/>
            <person name="Magnuson J.K."/>
            <person name="Henrissat B."/>
            <person name="Mortensen U.H."/>
            <person name="Larsen T.O."/>
            <person name="Devries R.P."/>
            <person name="Grigoriev I.V."/>
            <person name="Machida M."/>
            <person name="Baker S.E."/>
            <person name="Andersen M.R."/>
        </authorList>
    </citation>
    <scope>NUCLEOTIDE SEQUENCE [LARGE SCALE GENOMIC DNA]</scope>
    <source>
        <strain evidence="1">IBT 14317</strain>
    </source>
</reference>
<dbReference type="Proteomes" id="UP000326877">
    <property type="component" value="Unassembled WGS sequence"/>
</dbReference>
<gene>
    <name evidence="1" type="ORF">BDV23DRAFT_182980</name>
</gene>
<dbReference type="AlphaFoldDB" id="A0A5N7CAW8"/>
<organism evidence="1">
    <name type="scientific">Petromyces alliaceus</name>
    <name type="common">Aspergillus alliaceus</name>
    <dbReference type="NCBI Taxonomy" id="209559"/>
    <lineage>
        <taxon>Eukaryota</taxon>
        <taxon>Fungi</taxon>
        <taxon>Dikarya</taxon>
        <taxon>Ascomycota</taxon>
        <taxon>Pezizomycotina</taxon>
        <taxon>Eurotiomycetes</taxon>
        <taxon>Eurotiomycetidae</taxon>
        <taxon>Eurotiales</taxon>
        <taxon>Aspergillaceae</taxon>
        <taxon>Aspergillus</taxon>
        <taxon>Aspergillus subgen. Circumdati</taxon>
    </lineage>
</organism>
<evidence type="ECO:0000313" key="1">
    <source>
        <dbReference type="EMBL" id="KAE8391079.1"/>
    </source>
</evidence>
<dbReference type="EMBL" id="ML735249">
    <property type="protein sequence ID" value="KAE8391079.1"/>
    <property type="molecule type" value="Genomic_DNA"/>
</dbReference>
<sequence>MIEDLMPPSIEPFLNINKDGSAMVENPIHALLGQLPRVFISIDGLDEAEYTENHPASYAIFHEKQVSTFKPASFSDSQMPLYPRILARYPGVSASNSRYKRTHQTICFSALPRFNRDPELAQDFLGSAIETEVKGRFLWASLMLVELKNTADDDDDDGKIELTMRCLPTKVSELYGKIIARIQKRGGGKEQPLWK</sequence>
<protein>
    <submittedName>
        <fullName evidence="1">Uncharacterized protein</fullName>
    </submittedName>
</protein>
<name>A0A5N7CAW8_PETAA</name>
<dbReference type="OrthoDB" id="21416at2759"/>
<proteinExistence type="predicted"/>
<accession>A0A5N7CAW8</accession>